<dbReference type="Pfam" id="PF19305">
    <property type="entry name" value="MmgE_PrpD_C"/>
    <property type="match status" value="1"/>
</dbReference>
<organism evidence="4 5">
    <name type="scientific">Aureimonas populi</name>
    <dbReference type="NCBI Taxonomy" id="1701758"/>
    <lineage>
        <taxon>Bacteria</taxon>
        <taxon>Pseudomonadati</taxon>
        <taxon>Pseudomonadota</taxon>
        <taxon>Alphaproteobacteria</taxon>
        <taxon>Hyphomicrobiales</taxon>
        <taxon>Aurantimonadaceae</taxon>
        <taxon>Aureimonas</taxon>
    </lineage>
</organism>
<evidence type="ECO:0000313" key="4">
    <source>
        <dbReference type="EMBL" id="MFD2238034.1"/>
    </source>
</evidence>
<dbReference type="Pfam" id="PF03972">
    <property type="entry name" value="MmgE_PrpD_N"/>
    <property type="match status" value="1"/>
</dbReference>
<dbReference type="PANTHER" id="PTHR16943">
    <property type="entry name" value="2-METHYLCITRATE DEHYDRATASE-RELATED"/>
    <property type="match status" value="1"/>
</dbReference>
<dbReference type="RefSeq" id="WP_209739209.1">
    <property type="nucleotide sequence ID" value="NZ_CP072611.1"/>
</dbReference>
<dbReference type="InterPro" id="IPR042188">
    <property type="entry name" value="MmgE/PrpD_sf_2"/>
</dbReference>
<feature type="domain" description="MmgE/PrpD N-terminal" evidence="2">
    <location>
        <begin position="7"/>
        <end position="250"/>
    </location>
</feature>
<evidence type="ECO:0000259" key="2">
    <source>
        <dbReference type="Pfam" id="PF03972"/>
    </source>
</evidence>
<proteinExistence type="inferred from homology"/>
<name>A0ABW5CL81_9HYPH</name>
<gene>
    <name evidence="4" type="ORF">ACFSKQ_11250</name>
</gene>
<dbReference type="Gene3D" id="1.10.4100.10">
    <property type="entry name" value="2-methylcitrate dehydratase PrpD"/>
    <property type="match status" value="1"/>
</dbReference>
<dbReference type="InterPro" id="IPR042183">
    <property type="entry name" value="MmgE/PrpD_sf_1"/>
</dbReference>
<dbReference type="EMBL" id="JBHUIJ010000013">
    <property type="protein sequence ID" value="MFD2238034.1"/>
    <property type="molecule type" value="Genomic_DNA"/>
</dbReference>
<comment type="caution">
    <text evidence="4">The sequence shown here is derived from an EMBL/GenBank/DDBJ whole genome shotgun (WGS) entry which is preliminary data.</text>
</comment>
<keyword evidence="5" id="KW-1185">Reference proteome</keyword>
<dbReference type="SUPFAM" id="SSF103378">
    <property type="entry name" value="2-methylcitrate dehydratase PrpD"/>
    <property type="match status" value="1"/>
</dbReference>
<comment type="similarity">
    <text evidence="1">Belongs to the PrpD family.</text>
</comment>
<dbReference type="InterPro" id="IPR005656">
    <property type="entry name" value="MmgE_PrpD"/>
</dbReference>
<reference evidence="5" key="1">
    <citation type="journal article" date="2019" name="Int. J. Syst. Evol. Microbiol.">
        <title>The Global Catalogue of Microorganisms (GCM) 10K type strain sequencing project: providing services to taxonomists for standard genome sequencing and annotation.</title>
        <authorList>
            <consortium name="The Broad Institute Genomics Platform"/>
            <consortium name="The Broad Institute Genome Sequencing Center for Infectious Disease"/>
            <person name="Wu L."/>
            <person name="Ma J."/>
        </authorList>
    </citation>
    <scope>NUCLEOTIDE SEQUENCE [LARGE SCALE GENOMIC DNA]</scope>
    <source>
        <strain evidence="5">ZS-35-S2</strain>
    </source>
</reference>
<evidence type="ECO:0000256" key="1">
    <source>
        <dbReference type="ARBA" id="ARBA00006174"/>
    </source>
</evidence>
<dbReference type="InterPro" id="IPR045337">
    <property type="entry name" value="MmgE_PrpD_C"/>
</dbReference>
<dbReference type="InterPro" id="IPR036148">
    <property type="entry name" value="MmgE/PrpD_sf"/>
</dbReference>
<evidence type="ECO:0000259" key="3">
    <source>
        <dbReference type="Pfam" id="PF19305"/>
    </source>
</evidence>
<protein>
    <submittedName>
        <fullName evidence="4">MmgE/PrpD family protein</fullName>
    </submittedName>
</protein>
<sequence>MTDETGRLAAYVAGLRFEDLPEGVGARAQGLALDLAGSIVRADREADSTPSLYAALRTLGLDAPGAASVVGSGRRLAPPVAALVNGMLGHSLDFDDTHADSSLHPSAPVVPAALAVGEAVGASGAEIVAAIVAGFEVCCRLGLALDPSAHYARGFHPTATAGTFGAAAAAGKLYGLDAAGIASAFGVSGSQAAGSLQFLENGAWNKRWQVGQAAMNGVMAAALASQGFKAAAEPIEGKHGLLAGYTDGGNPGKAVAGLGTVFETLRIGVKPYPSCRYTHAALDGLEAIRRENGLAAGDFHAVSIGLHRNGIILTGEPPARKRRARSVVEGQFSMPFTAAVMIEQGSFGWDDYRRLGEPGLDVIADRVEVVRDETLEGLAHPFGATLRVATPQGTLERRIADPAGEPATFPGEAALRAKFMTLAEPVLGAQAAPLADFFLTLGTRNAISGALRAAA</sequence>
<dbReference type="PANTHER" id="PTHR16943:SF8">
    <property type="entry name" value="2-METHYLCITRATE DEHYDRATASE"/>
    <property type="match status" value="1"/>
</dbReference>
<dbReference type="InterPro" id="IPR045336">
    <property type="entry name" value="MmgE_PrpD_N"/>
</dbReference>
<accession>A0ABW5CL81</accession>
<evidence type="ECO:0000313" key="5">
    <source>
        <dbReference type="Proteomes" id="UP001597371"/>
    </source>
</evidence>
<feature type="domain" description="MmgE/PrpD C-terminal" evidence="3">
    <location>
        <begin position="272"/>
        <end position="430"/>
    </location>
</feature>
<dbReference type="Proteomes" id="UP001597371">
    <property type="component" value="Unassembled WGS sequence"/>
</dbReference>
<dbReference type="Gene3D" id="3.30.1330.120">
    <property type="entry name" value="2-methylcitrate dehydratase PrpD"/>
    <property type="match status" value="1"/>
</dbReference>